<dbReference type="EMBL" id="JBIAPI010000017">
    <property type="protein sequence ID" value="MFF3229050.1"/>
    <property type="molecule type" value="Genomic_DNA"/>
</dbReference>
<dbReference type="SUPFAM" id="SSF51556">
    <property type="entry name" value="Metallo-dependent hydrolases"/>
    <property type="match status" value="1"/>
</dbReference>
<feature type="domain" description="Amidohydrolase 3" evidence="1">
    <location>
        <begin position="48"/>
        <end position="203"/>
    </location>
</feature>
<dbReference type="InterPro" id="IPR032466">
    <property type="entry name" value="Metal_Hydrolase"/>
</dbReference>
<protein>
    <submittedName>
        <fullName evidence="2">Amidohydrolase family protein</fullName>
    </submittedName>
</protein>
<name>A0ABW6R694_9NOCA</name>
<evidence type="ECO:0000259" key="1">
    <source>
        <dbReference type="Pfam" id="PF07969"/>
    </source>
</evidence>
<keyword evidence="3" id="KW-1185">Reference proteome</keyword>
<gene>
    <name evidence="2" type="ORF">ACFYV7_40110</name>
</gene>
<proteinExistence type="predicted"/>
<dbReference type="InterPro" id="IPR011059">
    <property type="entry name" value="Metal-dep_hydrolase_composite"/>
</dbReference>
<organism evidence="2 3">
    <name type="scientific">Nocardia suismassiliense</name>
    <dbReference type="NCBI Taxonomy" id="2077092"/>
    <lineage>
        <taxon>Bacteria</taxon>
        <taxon>Bacillati</taxon>
        <taxon>Actinomycetota</taxon>
        <taxon>Actinomycetes</taxon>
        <taxon>Mycobacteriales</taxon>
        <taxon>Nocardiaceae</taxon>
        <taxon>Nocardia</taxon>
    </lineage>
</organism>
<dbReference type="PANTHER" id="PTHR11647">
    <property type="entry name" value="HYDRANTOINASE/DIHYDROPYRIMIDINASE FAMILY MEMBER"/>
    <property type="match status" value="1"/>
</dbReference>
<dbReference type="Pfam" id="PF07969">
    <property type="entry name" value="Amidohydro_3"/>
    <property type="match status" value="2"/>
</dbReference>
<dbReference type="RefSeq" id="WP_387726414.1">
    <property type="nucleotide sequence ID" value="NZ_JBIAPI010000017.1"/>
</dbReference>
<dbReference type="Proteomes" id="UP001601948">
    <property type="component" value="Unassembled WGS sequence"/>
</dbReference>
<comment type="caution">
    <text evidence="2">The sequence shown here is derived from an EMBL/GenBank/DDBJ whole genome shotgun (WGS) entry which is preliminary data.</text>
</comment>
<accession>A0ABW6R694</accession>
<evidence type="ECO:0000313" key="2">
    <source>
        <dbReference type="EMBL" id="MFF3229050.1"/>
    </source>
</evidence>
<reference evidence="2 3" key="1">
    <citation type="submission" date="2024-10" db="EMBL/GenBank/DDBJ databases">
        <title>The Natural Products Discovery Center: Release of the First 8490 Sequenced Strains for Exploring Actinobacteria Biosynthetic Diversity.</title>
        <authorList>
            <person name="Kalkreuter E."/>
            <person name="Kautsar S.A."/>
            <person name="Yang D."/>
            <person name="Bader C.D."/>
            <person name="Teijaro C.N."/>
            <person name="Fluegel L."/>
            <person name="Davis C.M."/>
            <person name="Simpson J.R."/>
            <person name="Lauterbach L."/>
            <person name="Steele A.D."/>
            <person name="Gui C."/>
            <person name="Meng S."/>
            <person name="Li G."/>
            <person name="Viehrig K."/>
            <person name="Ye F."/>
            <person name="Su P."/>
            <person name="Kiefer A.F."/>
            <person name="Nichols A."/>
            <person name="Cepeda A.J."/>
            <person name="Yan W."/>
            <person name="Fan B."/>
            <person name="Jiang Y."/>
            <person name="Adhikari A."/>
            <person name="Zheng C.-J."/>
            <person name="Schuster L."/>
            <person name="Cowan T.M."/>
            <person name="Smanski M.J."/>
            <person name="Chevrette M.G."/>
            <person name="De Carvalho L.P.S."/>
            <person name="Shen B."/>
        </authorList>
    </citation>
    <scope>NUCLEOTIDE SEQUENCE [LARGE SCALE GENOMIC DNA]</scope>
    <source>
        <strain evidence="2 3">NPDC003040</strain>
    </source>
</reference>
<dbReference type="Gene3D" id="2.30.40.10">
    <property type="entry name" value="Urease, subunit C, domain 1"/>
    <property type="match status" value="1"/>
</dbReference>
<dbReference type="InterPro" id="IPR050378">
    <property type="entry name" value="Metallo-dep_Hydrolases_sf"/>
</dbReference>
<dbReference type="PANTHER" id="PTHR11647:SF1">
    <property type="entry name" value="COLLAPSIN RESPONSE MEDIATOR PROTEIN"/>
    <property type="match status" value="1"/>
</dbReference>
<feature type="domain" description="Amidohydrolase 3" evidence="1">
    <location>
        <begin position="480"/>
        <end position="560"/>
    </location>
</feature>
<dbReference type="SUPFAM" id="SSF51338">
    <property type="entry name" value="Composite domain of metallo-dependent hydrolases"/>
    <property type="match status" value="1"/>
</dbReference>
<dbReference type="InterPro" id="IPR013108">
    <property type="entry name" value="Amidohydro_3"/>
</dbReference>
<sequence>MSRYDLLIQNGIWFDGAGTAPRISDIAVRDGVVVAVRAQGLDPAHATEVIDASGKWVTPGFVDIHTHYDAEMLVSPALGESVRHGVTTVVIGNCSLTTILADNTECADIFSRVEAVPRQAVIDVLEQYRTWATPTQYAKAIDALHLGPNVAAFLGQSDMRVHVMGMDRAVDERVRPTADELERMGTLLSEALDAGFLGLSATTNWIDKLDGDLYRSRSLPSTFVRRKEFRALNRILRERGRILQSTPRIGFNVNIGQFFLASAGRFGRKSLKVSLLAAADSKAYPPLIYFMLFGAPVINRLLKGRFQWQHLPVPFTVYADGIDLVVFEEFGSGAAALDIKDQIERNVLLQSQDYRRWFRRDYENKLSPKIWHRDLFDAVVVECRDHTLIAKSFGEIARDRGIHPVDAFLDLVVEYGRNIRWRTTIANDRPKYLDKLAANKYVHMGFGDAGAHLRNMAFYNYHLRLLERVKSAQGKRKPFLSVEQAVHRLTGELADWFDLDAGQLRVGDRADIAIIDPERLDQNVHGLAEQEMPEYGGLRRMINRDNGAVSATIVAGRVVYRDGAFAEGLGTTWGAGRFLPAGIAVRPAAGTDSGRASSG</sequence>
<dbReference type="Gene3D" id="3.20.20.140">
    <property type="entry name" value="Metal-dependent hydrolases"/>
    <property type="match status" value="2"/>
</dbReference>
<evidence type="ECO:0000313" key="3">
    <source>
        <dbReference type="Proteomes" id="UP001601948"/>
    </source>
</evidence>